<keyword evidence="2 4" id="KW-0378">Hydrolase</keyword>
<evidence type="ECO:0000259" key="3">
    <source>
        <dbReference type="PROSITE" id="PS50263"/>
    </source>
</evidence>
<dbReference type="RefSeq" id="WP_085815780.1">
    <property type="nucleotide sequence ID" value="NZ_FWFU01000001.1"/>
</dbReference>
<evidence type="ECO:0000313" key="5">
    <source>
        <dbReference type="Proteomes" id="UP000193207"/>
    </source>
</evidence>
<reference evidence="4 5" key="1">
    <citation type="submission" date="2017-03" db="EMBL/GenBank/DDBJ databases">
        <authorList>
            <person name="Afonso C.L."/>
            <person name="Miller P.J."/>
            <person name="Scott M.A."/>
            <person name="Spackman E."/>
            <person name="Goraichik I."/>
            <person name="Dimitrov K.M."/>
            <person name="Suarez D.L."/>
            <person name="Swayne D.E."/>
        </authorList>
    </citation>
    <scope>NUCLEOTIDE SEQUENCE [LARGE SCALE GENOMIC DNA]</scope>
    <source>
        <strain evidence="4 5">CECT 8110</strain>
    </source>
</reference>
<dbReference type="SUPFAM" id="SSF56317">
    <property type="entry name" value="Carbon-nitrogen hydrolase"/>
    <property type="match status" value="1"/>
</dbReference>
<protein>
    <submittedName>
        <fullName evidence="4">(R)-stereoselective amidase</fullName>
        <ecNumber evidence="4">3.5.1.100</ecNumber>
    </submittedName>
</protein>
<accession>A0A1X6Y6T5</accession>
<dbReference type="PROSITE" id="PS01227">
    <property type="entry name" value="UPF0012"/>
    <property type="match status" value="1"/>
</dbReference>
<name>A0A1X6Y6T5_9RHOB</name>
<dbReference type="Proteomes" id="UP000193207">
    <property type="component" value="Unassembled WGS sequence"/>
</dbReference>
<dbReference type="InterPro" id="IPR050345">
    <property type="entry name" value="Aliph_Amidase/BUP"/>
</dbReference>
<dbReference type="OrthoDB" id="9811121at2"/>
<dbReference type="InterPro" id="IPR003010">
    <property type="entry name" value="C-N_Hydrolase"/>
</dbReference>
<dbReference type="EC" id="3.5.1.100" evidence="4"/>
<dbReference type="EMBL" id="FWFU01000001">
    <property type="protein sequence ID" value="SLN10651.1"/>
    <property type="molecule type" value="Genomic_DNA"/>
</dbReference>
<dbReference type="InterPro" id="IPR044083">
    <property type="entry name" value="RamA-like"/>
</dbReference>
<dbReference type="InterPro" id="IPR001110">
    <property type="entry name" value="UPF0012_CS"/>
</dbReference>
<sequence>MSDPLNLALLQSPADLDGPAARLEWLEARLEELGPASPDLVVLPELFQCGYNVGARLGAAGEPRDGPFAKAVAELARGQDTAIVYGCAERDGDVLYNAALAFGRDGRMLGHHRKLLLPPGFEGDHFAPGEGSALFAIGAFKVALLVCYDVEFPETVRHVAVAGADLVVVPTALSDQWPLVADKLVPVRAFENGVFLAYCNHSGTENGLTYHGGSCIVAPDGADLARAGAGPQSLSATLNHAAVARARARLPYHRDRAALPWVAGG</sequence>
<dbReference type="Pfam" id="PF00795">
    <property type="entry name" value="CN_hydrolase"/>
    <property type="match status" value="1"/>
</dbReference>
<dbReference type="GO" id="GO:0016811">
    <property type="term" value="F:hydrolase activity, acting on carbon-nitrogen (but not peptide) bonds, in linear amides"/>
    <property type="evidence" value="ECO:0007669"/>
    <property type="project" value="TreeGrafter"/>
</dbReference>
<dbReference type="InterPro" id="IPR036526">
    <property type="entry name" value="C-N_Hydrolase_sf"/>
</dbReference>
<dbReference type="CDD" id="cd07576">
    <property type="entry name" value="R-amidase_like"/>
    <property type="match status" value="1"/>
</dbReference>
<proteinExistence type="inferred from homology"/>
<evidence type="ECO:0000256" key="2">
    <source>
        <dbReference type="ARBA" id="ARBA00022801"/>
    </source>
</evidence>
<evidence type="ECO:0000256" key="1">
    <source>
        <dbReference type="ARBA" id="ARBA00010613"/>
    </source>
</evidence>
<organism evidence="4 5">
    <name type="scientific">Roseovarius halotolerans</name>
    <dbReference type="NCBI Taxonomy" id="505353"/>
    <lineage>
        <taxon>Bacteria</taxon>
        <taxon>Pseudomonadati</taxon>
        <taxon>Pseudomonadota</taxon>
        <taxon>Alphaproteobacteria</taxon>
        <taxon>Rhodobacterales</taxon>
        <taxon>Roseobacteraceae</taxon>
        <taxon>Roseovarius</taxon>
    </lineage>
</organism>
<dbReference type="PANTHER" id="PTHR43674">
    <property type="entry name" value="NITRILASE C965.09-RELATED"/>
    <property type="match status" value="1"/>
</dbReference>
<dbReference type="Gene3D" id="3.60.110.10">
    <property type="entry name" value="Carbon-nitrogen hydrolase"/>
    <property type="match status" value="1"/>
</dbReference>
<gene>
    <name evidence="4" type="primary">ramA_1</name>
    <name evidence="4" type="ORF">ROH8110_00025</name>
</gene>
<keyword evidence="5" id="KW-1185">Reference proteome</keyword>
<dbReference type="AlphaFoldDB" id="A0A1X6Y6T5"/>
<feature type="domain" description="CN hydrolase" evidence="3">
    <location>
        <begin position="5"/>
        <end position="240"/>
    </location>
</feature>
<evidence type="ECO:0000313" key="4">
    <source>
        <dbReference type="EMBL" id="SLN10651.1"/>
    </source>
</evidence>
<dbReference type="PANTHER" id="PTHR43674:SF2">
    <property type="entry name" value="BETA-UREIDOPROPIONASE"/>
    <property type="match status" value="1"/>
</dbReference>
<comment type="similarity">
    <text evidence="1">Belongs to the carbon-nitrogen hydrolase superfamily. NIT1/NIT2 family.</text>
</comment>
<dbReference type="PROSITE" id="PS50263">
    <property type="entry name" value="CN_HYDROLASE"/>
    <property type="match status" value="1"/>
</dbReference>